<proteinExistence type="predicted"/>
<sequence length="204" mass="23153">MEDPQPRQVFSADRQVRRYRSRFADVMEMYATPEQVGVYLDDHASWFRRCAAPMEVRGLGRNGYALTLGRFGNLGFELEPTIGLALQPADANVFRIATIAVPSASSDAYDVNFQAVLRLCNDAQRTTEPEGMAVTRVEWLLDLSIWVRLPGLVTLLPEPLLAGSGDHLLRQIVRRISRRLTWKVQQDFHRINQLALPPRPGHRC</sequence>
<evidence type="ECO:0000313" key="2">
    <source>
        <dbReference type="Proteomes" id="UP000317990"/>
    </source>
</evidence>
<dbReference type="EMBL" id="SRMO01000050">
    <property type="protein sequence ID" value="TGG93801.1"/>
    <property type="molecule type" value="Genomic_DNA"/>
</dbReference>
<evidence type="ECO:0000313" key="1">
    <source>
        <dbReference type="EMBL" id="TGG93801.1"/>
    </source>
</evidence>
<dbReference type="AlphaFoldDB" id="A0A524RPQ9"/>
<dbReference type="Pfam" id="PF09366">
    <property type="entry name" value="DUF1997"/>
    <property type="match status" value="1"/>
</dbReference>
<comment type="caution">
    <text evidence="1">The sequence shown here is derived from an EMBL/GenBank/DDBJ whole genome shotgun (WGS) entry which is preliminary data.</text>
</comment>
<organism evidence="1 2">
    <name type="scientific">Aphanocapsa feldmannii 277cV</name>
    <dbReference type="NCBI Taxonomy" id="2507553"/>
    <lineage>
        <taxon>Bacteria</taxon>
        <taxon>Bacillati</taxon>
        <taxon>Cyanobacteriota</taxon>
        <taxon>Cyanophyceae</taxon>
        <taxon>Oscillatoriophycideae</taxon>
        <taxon>Chroococcales</taxon>
        <taxon>Microcystaceae</taxon>
        <taxon>Aphanocapsa</taxon>
    </lineage>
</organism>
<name>A0A524RPQ9_9CHRO</name>
<accession>A0A524RPQ9</accession>
<dbReference type="InterPro" id="IPR018971">
    <property type="entry name" value="DUF1997"/>
</dbReference>
<gene>
    <name evidence="1" type="ORF">ERJ67_03620</name>
</gene>
<protein>
    <submittedName>
        <fullName evidence="1">DUF1997 domain-containing protein</fullName>
    </submittedName>
</protein>
<reference evidence="1 2" key="1">
    <citation type="journal article" date="2019" name="mSystems">
        <title>Life at home and on the roam: Genomic adaptions reflect the dual lifestyle of an intracellular, facultative symbiont.</title>
        <authorList>
            <person name="Burgsdorf I."/>
        </authorList>
    </citation>
    <scope>NUCLEOTIDE SEQUENCE [LARGE SCALE GENOMIC DNA]</scope>
    <source>
        <strain evidence="1">277cV</strain>
    </source>
</reference>
<dbReference type="Proteomes" id="UP000317990">
    <property type="component" value="Unassembled WGS sequence"/>
</dbReference>